<gene>
    <name evidence="1" type="ORF">C8N32_10121</name>
</gene>
<comment type="caution">
    <text evidence="1">The sequence shown here is derived from an EMBL/GenBank/DDBJ whole genome shotgun (WGS) entry which is preliminary data.</text>
</comment>
<accession>A0A2T5BW49</accession>
<sequence>MLYIISPSRLSGPNAIKLRKAPGKVIEKGLALLPRGGPFSGMFWRIFLEFQFPRYLLGLSPFPVAVLLFPDYALPIAQAPALMFLALYFVEYHVLSISSPQKRRQMADETTRARALDLLQVRGRGLLTRIAARRGLKTGELYLVVEQSALARVVPLTVVSVQHTEGKTPLVLELDDEERTLIAEKLFDAGFDEALLQRVNQAENIFFRPVSLEARGISAHARLEAMAATAPG</sequence>
<reference evidence="1 2" key="1">
    <citation type="submission" date="2018-04" db="EMBL/GenBank/DDBJ databases">
        <title>Genomic Encyclopedia of Archaeal and Bacterial Type Strains, Phase II (KMG-II): from individual species to whole genera.</title>
        <authorList>
            <person name="Goeker M."/>
        </authorList>
    </citation>
    <scope>NUCLEOTIDE SEQUENCE [LARGE SCALE GENOMIC DNA]</scope>
    <source>
        <strain evidence="1 2">DSM 18064</strain>
    </source>
</reference>
<dbReference type="OrthoDB" id="7852511at2"/>
<protein>
    <submittedName>
        <fullName evidence="1">Uncharacterized protein</fullName>
    </submittedName>
</protein>
<evidence type="ECO:0000313" key="1">
    <source>
        <dbReference type="EMBL" id="PTN03828.1"/>
    </source>
</evidence>
<organism evidence="1 2">
    <name type="scientific">Rhodovulum imhoffii</name>
    <dbReference type="NCBI Taxonomy" id="365340"/>
    <lineage>
        <taxon>Bacteria</taxon>
        <taxon>Pseudomonadati</taxon>
        <taxon>Pseudomonadota</taxon>
        <taxon>Alphaproteobacteria</taxon>
        <taxon>Rhodobacterales</taxon>
        <taxon>Paracoccaceae</taxon>
        <taxon>Rhodovulum</taxon>
    </lineage>
</organism>
<evidence type="ECO:0000313" key="2">
    <source>
        <dbReference type="Proteomes" id="UP000243859"/>
    </source>
</evidence>
<name>A0A2T5BW49_9RHOB</name>
<proteinExistence type="predicted"/>
<keyword evidence="2" id="KW-1185">Reference proteome</keyword>
<dbReference type="AlphaFoldDB" id="A0A2T5BW49"/>
<dbReference type="RefSeq" id="WP_107890442.1">
    <property type="nucleotide sequence ID" value="NZ_NHSI01000066.1"/>
</dbReference>
<dbReference type="Proteomes" id="UP000243859">
    <property type="component" value="Unassembled WGS sequence"/>
</dbReference>
<dbReference type="EMBL" id="QAAA01000001">
    <property type="protein sequence ID" value="PTN03828.1"/>
    <property type="molecule type" value="Genomic_DNA"/>
</dbReference>